<feature type="compositionally biased region" description="Basic and acidic residues" evidence="8">
    <location>
        <begin position="1"/>
        <end position="20"/>
    </location>
</feature>
<dbReference type="Gene3D" id="1.20.1560.10">
    <property type="entry name" value="ABC transporter type 1, transmembrane domain"/>
    <property type="match status" value="1"/>
</dbReference>
<keyword evidence="3 9" id="KW-0812">Transmembrane</keyword>
<dbReference type="GO" id="GO:0016020">
    <property type="term" value="C:membrane"/>
    <property type="evidence" value="ECO:0007669"/>
    <property type="project" value="InterPro"/>
</dbReference>
<accession>A0A7S2EG49</accession>
<evidence type="ECO:0000256" key="8">
    <source>
        <dbReference type="SAM" id="MobiDB-lite"/>
    </source>
</evidence>
<dbReference type="GO" id="GO:0016887">
    <property type="term" value="F:ATP hydrolysis activity"/>
    <property type="evidence" value="ECO:0007669"/>
    <property type="project" value="InterPro"/>
</dbReference>
<feature type="transmembrane region" description="Helical" evidence="9">
    <location>
        <begin position="140"/>
        <end position="162"/>
    </location>
</feature>
<feature type="domain" description="ABC transmembrane type-1" evidence="11">
    <location>
        <begin position="105"/>
        <end position="387"/>
    </location>
</feature>
<dbReference type="Gene3D" id="3.40.50.300">
    <property type="entry name" value="P-loop containing nucleotide triphosphate hydrolases"/>
    <property type="match status" value="1"/>
</dbReference>
<protein>
    <recommendedName>
        <fullName evidence="13">ABC transporter domain-containing protein</fullName>
    </recommendedName>
</protein>
<keyword evidence="7 9" id="KW-0472">Membrane</keyword>
<dbReference type="InterPro" id="IPR027417">
    <property type="entry name" value="P-loop_NTPase"/>
</dbReference>
<dbReference type="AlphaFoldDB" id="A0A7S2EG49"/>
<evidence type="ECO:0000256" key="9">
    <source>
        <dbReference type="SAM" id="Phobius"/>
    </source>
</evidence>
<dbReference type="InterPro" id="IPR017871">
    <property type="entry name" value="ABC_transporter-like_CS"/>
</dbReference>
<comment type="similarity">
    <text evidence="1">Belongs to the ABC transporter superfamily. ABCD family. Peroxisomal fatty acyl CoA transporter (TC 3.A.1.203) subfamily.</text>
</comment>
<evidence type="ECO:0000313" key="12">
    <source>
        <dbReference type="EMBL" id="CAD9334823.1"/>
    </source>
</evidence>
<evidence type="ECO:0000259" key="10">
    <source>
        <dbReference type="PROSITE" id="PS50893"/>
    </source>
</evidence>
<evidence type="ECO:0000256" key="6">
    <source>
        <dbReference type="ARBA" id="ARBA00022989"/>
    </source>
</evidence>
<dbReference type="SUPFAM" id="SSF90123">
    <property type="entry name" value="ABC transporter transmembrane region"/>
    <property type="match status" value="1"/>
</dbReference>
<evidence type="ECO:0008006" key="13">
    <source>
        <dbReference type="Google" id="ProtNLM"/>
    </source>
</evidence>
<feature type="transmembrane region" description="Helical" evidence="9">
    <location>
        <begin position="101"/>
        <end position="120"/>
    </location>
</feature>
<dbReference type="PROSITE" id="PS00211">
    <property type="entry name" value="ABC_TRANSPORTER_1"/>
    <property type="match status" value="1"/>
</dbReference>
<feature type="region of interest" description="Disordered" evidence="8">
    <location>
        <begin position="1"/>
        <end position="74"/>
    </location>
</feature>
<sequence>MFRRKEPSNKESQIRRHSQEEEGEIKNSSAGGVEMSSFLSTKDAPPASSLSYSNMEEGTASSPSTTTSSSKPSNLQALKSQWSAFTAMSKPYFRESKEGRCVFYLLIALALCHSGVRVIFSYLMRDFWSALSEKNVDEFYSIMINFMLALLLLAPISVLYRYQRSKLAIIWREWMTGRIMQMYYTNRVYYNLERGKEIDNPDQRISEDVRSFTAFSLSFFSDIVTSLLDLISFSIILFSIRPQLFIAIFAYASIGTGITICIGKKLIRLNFEKLQKEANFRYSLVRIRENAESIAFYKGEDLEEKEVSTRFRYVISNMKDLILTQRNLDFFATFYNYFTWILPVAVVAPDYFAGDVAMGVVTQSSSAFGHVLDDLSLIINNFDNLSEFSAGIERLYQFANAVRLADPNRDENSPLMVAPTPPTMDENVAQRIGQSTIKPSSAKKTIELCQHSNLTEIIGTNSVLSMIDVTLSTPDRRRDLIHNLNLSLQYGENLLIVGPSGVGKSSLLRAIAGLWTSGVGRIERPDDADVYFLPQKPYCALGSLRDQLLYPCTTQLTSDDYPDGHVLNRAHVLRESITDDDLLGILDAVGLSDLSRRSSTVGATNDDNSAQTSRYYSNPKLGLDVVLDWSNVLSLGEQQRLAFGRILVNRPRLIVMDESTSALDVESETKMFALLKQMAKEQRSSGTPITFVSVGHRPTLLKYHDLKLTLKGGNDYALGPITVPAEHVQSEHMDVFG</sequence>
<dbReference type="PANTHER" id="PTHR11384">
    <property type="entry name" value="ATP-BINDING CASSETTE, SUB-FAMILY D MEMBER"/>
    <property type="match status" value="1"/>
</dbReference>
<dbReference type="PANTHER" id="PTHR11384:SF59">
    <property type="entry name" value="LYSOSOMAL COBALAMIN TRANSPORTER ABCD4"/>
    <property type="match status" value="1"/>
</dbReference>
<dbReference type="CDD" id="cd03223">
    <property type="entry name" value="ABCD_peroxisomal_ALDP"/>
    <property type="match status" value="1"/>
</dbReference>
<dbReference type="Pfam" id="PF06472">
    <property type="entry name" value="ABC_membrane_2"/>
    <property type="match status" value="1"/>
</dbReference>
<dbReference type="InterPro" id="IPR011527">
    <property type="entry name" value="ABC1_TM_dom"/>
</dbReference>
<evidence type="ECO:0000256" key="5">
    <source>
        <dbReference type="ARBA" id="ARBA00022840"/>
    </source>
</evidence>
<keyword evidence="5" id="KW-0067">ATP-binding</keyword>
<keyword evidence="6 9" id="KW-1133">Transmembrane helix</keyword>
<evidence type="ECO:0000256" key="1">
    <source>
        <dbReference type="ARBA" id="ARBA00008575"/>
    </source>
</evidence>
<evidence type="ECO:0000256" key="2">
    <source>
        <dbReference type="ARBA" id="ARBA00022448"/>
    </source>
</evidence>
<dbReference type="InterPro" id="IPR050835">
    <property type="entry name" value="ABC_transporter_sub-D"/>
</dbReference>
<dbReference type="InterPro" id="IPR003439">
    <property type="entry name" value="ABC_transporter-like_ATP-bd"/>
</dbReference>
<evidence type="ECO:0000256" key="7">
    <source>
        <dbReference type="ARBA" id="ARBA00023136"/>
    </source>
</evidence>
<feature type="domain" description="ABC transporter" evidence="10">
    <location>
        <begin position="464"/>
        <end position="737"/>
    </location>
</feature>
<dbReference type="GO" id="GO:0140359">
    <property type="term" value="F:ABC-type transporter activity"/>
    <property type="evidence" value="ECO:0007669"/>
    <property type="project" value="InterPro"/>
</dbReference>
<evidence type="ECO:0000256" key="3">
    <source>
        <dbReference type="ARBA" id="ARBA00022692"/>
    </source>
</evidence>
<reference evidence="12" key="1">
    <citation type="submission" date="2021-01" db="EMBL/GenBank/DDBJ databases">
        <authorList>
            <person name="Corre E."/>
            <person name="Pelletier E."/>
            <person name="Niang G."/>
            <person name="Scheremetjew M."/>
            <person name="Finn R."/>
            <person name="Kale V."/>
            <person name="Holt S."/>
            <person name="Cochrane G."/>
            <person name="Meng A."/>
            <person name="Brown T."/>
            <person name="Cohen L."/>
        </authorList>
    </citation>
    <scope>NUCLEOTIDE SEQUENCE</scope>
    <source>
        <strain evidence="12">Pop2</strain>
    </source>
</reference>
<evidence type="ECO:0000256" key="4">
    <source>
        <dbReference type="ARBA" id="ARBA00022741"/>
    </source>
</evidence>
<feature type="compositionally biased region" description="Polar residues" evidence="8">
    <location>
        <begin position="48"/>
        <end position="60"/>
    </location>
</feature>
<keyword evidence="2" id="KW-0813">Transport</keyword>
<evidence type="ECO:0000259" key="11">
    <source>
        <dbReference type="PROSITE" id="PS50929"/>
    </source>
</evidence>
<name>A0A7S2EG49_9STRA</name>
<dbReference type="SUPFAM" id="SSF52540">
    <property type="entry name" value="P-loop containing nucleoside triphosphate hydrolases"/>
    <property type="match status" value="1"/>
</dbReference>
<feature type="transmembrane region" description="Helical" evidence="9">
    <location>
        <begin position="214"/>
        <end position="238"/>
    </location>
</feature>
<dbReference type="EMBL" id="HBGN01021124">
    <property type="protein sequence ID" value="CAD9334823.1"/>
    <property type="molecule type" value="Transcribed_RNA"/>
</dbReference>
<feature type="transmembrane region" description="Helical" evidence="9">
    <location>
        <begin position="244"/>
        <end position="263"/>
    </location>
</feature>
<organism evidence="12">
    <name type="scientific">Ditylum brightwellii</name>
    <dbReference type="NCBI Taxonomy" id="49249"/>
    <lineage>
        <taxon>Eukaryota</taxon>
        <taxon>Sar</taxon>
        <taxon>Stramenopiles</taxon>
        <taxon>Ochrophyta</taxon>
        <taxon>Bacillariophyta</taxon>
        <taxon>Mediophyceae</taxon>
        <taxon>Lithodesmiophycidae</taxon>
        <taxon>Lithodesmiales</taxon>
        <taxon>Lithodesmiaceae</taxon>
        <taxon>Ditylum</taxon>
    </lineage>
</organism>
<gene>
    <name evidence="12" type="ORF">DBRI1063_LOCUS13483</name>
</gene>
<dbReference type="PROSITE" id="PS50893">
    <property type="entry name" value="ABC_TRANSPORTER_2"/>
    <property type="match status" value="1"/>
</dbReference>
<dbReference type="InterPro" id="IPR036640">
    <property type="entry name" value="ABC1_TM_sf"/>
</dbReference>
<dbReference type="Pfam" id="PF00005">
    <property type="entry name" value="ABC_tran"/>
    <property type="match status" value="1"/>
</dbReference>
<dbReference type="SMART" id="SM00382">
    <property type="entry name" value="AAA"/>
    <property type="match status" value="1"/>
</dbReference>
<dbReference type="PROSITE" id="PS50929">
    <property type="entry name" value="ABC_TM1F"/>
    <property type="match status" value="1"/>
</dbReference>
<proteinExistence type="inferred from homology"/>
<keyword evidence="4" id="KW-0547">Nucleotide-binding</keyword>
<dbReference type="GO" id="GO:0005524">
    <property type="term" value="F:ATP binding"/>
    <property type="evidence" value="ECO:0007669"/>
    <property type="project" value="UniProtKB-KW"/>
</dbReference>
<feature type="compositionally biased region" description="Low complexity" evidence="8">
    <location>
        <begin position="61"/>
        <end position="73"/>
    </location>
</feature>
<dbReference type="InterPro" id="IPR003593">
    <property type="entry name" value="AAA+_ATPase"/>
</dbReference>